<feature type="compositionally biased region" description="Basic and acidic residues" evidence="1">
    <location>
        <begin position="204"/>
        <end position="218"/>
    </location>
</feature>
<proteinExistence type="predicted"/>
<accession>A0A3G4ZZB5</accession>
<reference evidence="2" key="1">
    <citation type="submission" date="2018-10" db="EMBL/GenBank/DDBJ databases">
        <title>Hidden diversity of soil giant viruses.</title>
        <authorList>
            <person name="Schulz F."/>
            <person name="Alteio L."/>
            <person name="Goudeau D."/>
            <person name="Ryan E.M."/>
            <person name="Malmstrom R.R."/>
            <person name="Blanchard J."/>
            <person name="Woyke T."/>
        </authorList>
    </citation>
    <scope>NUCLEOTIDE SEQUENCE</scope>
    <source>
        <strain evidence="2">GAV1</strain>
    </source>
</reference>
<protein>
    <submittedName>
        <fullName evidence="2">Uncharacterized protein</fullName>
    </submittedName>
</protein>
<evidence type="ECO:0000313" key="2">
    <source>
        <dbReference type="EMBL" id="AYV80267.1"/>
    </source>
</evidence>
<dbReference type="EMBL" id="MK072221">
    <property type="protein sequence ID" value="AYV80267.1"/>
    <property type="molecule type" value="Genomic_DNA"/>
</dbReference>
<evidence type="ECO:0000256" key="1">
    <source>
        <dbReference type="SAM" id="MobiDB-lite"/>
    </source>
</evidence>
<gene>
    <name evidence="2" type="ORF">Gaeavirus23_6</name>
</gene>
<name>A0A3G4ZZB5_9VIRU</name>
<organism evidence="2">
    <name type="scientific">Gaeavirus sp</name>
    <dbReference type="NCBI Taxonomy" id="2487767"/>
    <lineage>
        <taxon>Viruses</taxon>
        <taxon>Varidnaviria</taxon>
        <taxon>Bamfordvirae</taxon>
        <taxon>Nucleocytoviricota</taxon>
        <taxon>Megaviricetes</taxon>
        <taxon>Imitervirales</taxon>
        <taxon>Mimiviridae</taxon>
        <taxon>Klosneuvirinae</taxon>
    </lineage>
</organism>
<sequence length="227" mass="26635">MLTIINSSFEYTSIIKCVRSGEIQTHEHIIALLDDKEIIIPFTYEFEYKNNKIINSYITILYETTLPINEDINTQIITYLTEYYAPLDITTNFIKEYPPDSPEIIFLEASHEYEEHTSHRFVGDTDEYIILKINGIKRIMCFKFYFSCDYSNGIANTEVLDLKYDFPVNSVMNNMIKIQIARNFPFESNSDKPCIKSITSSYDKEQQQLKHKNTEPKKKVTKGKKKE</sequence>
<feature type="region of interest" description="Disordered" evidence="1">
    <location>
        <begin position="204"/>
        <end position="227"/>
    </location>
</feature>